<evidence type="ECO:0000256" key="1">
    <source>
        <dbReference type="SAM" id="Phobius"/>
    </source>
</evidence>
<evidence type="ECO:0000313" key="2">
    <source>
        <dbReference type="EMBL" id="KAG7155484.1"/>
    </source>
</evidence>
<keyword evidence="1" id="KW-1133">Transmembrane helix</keyword>
<keyword evidence="1" id="KW-0472">Membrane</keyword>
<dbReference type="SUPFAM" id="SSF52540">
    <property type="entry name" value="P-loop containing nucleoside triphosphate hydrolases"/>
    <property type="match status" value="1"/>
</dbReference>
<dbReference type="AlphaFoldDB" id="A0A8J5JLS5"/>
<protein>
    <submittedName>
        <fullName evidence="2">Putative Sulfotransferase domain-containing protein 3</fullName>
    </submittedName>
</protein>
<feature type="transmembrane region" description="Helical" evidence="1">
    <location>
        <begin position="21"/>
        <end position="43"/>
    </location>
</feature>
<proteinExistence type="predicted"/>
<dbReference type="EMBL" id="JAHLQT010041527">
    <property type="protein sequence ID" value="KAG7155484.1"/>
    <property type="molecule type" value="Genomic_DNA"/>
</dbReference>
<gene>
    <name evidence="2" type="ORF">Hamer_G021228</name>
</gene>
<reference evidence="2" key="1">
    <citation type="journal article" date="2021" name="Sci. Adv.">
        <title>The American lobster genome reveals insights on longevity, neural, and immune adaptations.</title>
        <authorList>
            <person name="Polinski J.M."/>
            <person name="Zimin A.V."/>
            <person name="Clark K.F."/>
            <person name="Kohn A.B."/>
            <person name="Sadowski N."/>
            <person name="Timp W."/>
            <person name="Ptitsyn A."/>
            <person name="Khanna P."/>
            <person name="Romanova D.Y."/>
            <person name="Williams P."/>
            <person name="Greenwood S.J."/>
            <person name="Moroz L.L."/>
            <person name="Walt D.R."/>
            <person name="Bodnar A.G."/>
        </authorList>
    </citation>
    <scope>NUCLEOTIDE SEQUENCE</scope>
    <source>
        <strain evidence="2">GMGI-L3</strain>
    </source>
</reference>
<name>A0A8J5JLS5_HOMAM</name>
<feature type="non-terminal residue" evidence="2">
    <location>
        <position position="246"/>
    </location>
</feature>
<accession>A0A8J5JLS5</accession>
<sequence>CHLYFCSRFYRRIKLTLRKREAFGLITFVCIVLLNILLITGHLRQQSREVYPYGSSHTRKNFIHSGGQFTMTYNQSSLTIKDVPESFKSSAVLKNSSDDVTGRQFEGNQTHNTQSVLVLTSVGRSGSSFLGVGKSPSVSIKHPYTYGKTKGDVVLSRIIDYCKMEPLRIIKTIRTRLAWMKPLLDDKYLNLKDLEQRREMEQLYPDKYYFLKYEDLCRDPYGRTRDVFRFLKRDTSNEAQRGNASR</sequence>
<dbReference type="Proteomes" id="UP000747542">
    <property type="component" value="Unassembled WGS sequence"/>
</dbReference>
<keyword evidence="1" id="KW-0812">Transmembrane</keyword>
<feature type="non-terminal residue" evidence="2">
    <location>
        <position position="1"/>
    </location>
</feature>
<comment type="caution">
    <text evidence="2">The sequence shown here is derived from an EMBL/GenBank/DDBJ whole genome shotgun (WGS) entry which is preliminary data.</text>
</comment>
<dbReference type="InterPro" id="IPR027417">
    <property type="entry name" value="P-loop_NTPase"/>
</dbReference>
<dbReference type="Gene3D" id="3.40.50.300">
    <property type="entry name" value="P-loop containing nucleotide triphosphate hydrolases"/>
    <property type="match status" value="1"/>
</dbReference>
<keyword evidence="3" id="KW-1185">Reference proteome</keyword>
<evidence type="ECO:0000313" key="3">
    <source>
        <dbReference type="Proteomes" id="UP000747542"/>
    </source>
</evidence>
<organism evidence="2 3">
    <name type="scientific">Homarus americanus</name>
    <name type="common">American lobster</name>
    <dbReference type="NCBI Taxonomy" id="6706"/>
    <lineage>
        <taxon>Eukaryota</taxon>
        <taxon>Metazoa</taxon>
        <taxon>Ecdysozoa</taxon>
        <taxon>Arthropoda</taxon>
        <taxon>Crustacea</taxon>
        <taxon>Multicrustacea</taxon>
        <taxon>Malacostraca</taxon>
        <taxon>Eumalacostraca</taxon>
        <taxon>Eucarida</taxon>
        <taxon>Decapoda</taxon>
        <taxon>Pleocyemata</taxon>
        <taxon>Astacidea</taxon>
        <taxon>Nephropoidea</taxon>
        <taxon>Nephropidae</taxon>
        <taxon>Homarus</taxon>
    </lineage>
</organism>